<feature type="domain" description="HAMP" evidence="8">
    <location>
        <begin position="290"/>
        <end position="343"/>
    </location>
</feature>
<gene>
    <name evidence="9" type="ORF">B0F87_105288</name>
</gene>
<dbReference type="InterPro" id="IPR003661">
    <property type="entry name" value="HisK_dim/P_dom"/>
</dbReference>
<dbReference type="InterPro" id="IPR036097">
    <property type="entry name" value="HisK_dim/P_sf"/>
</dbReference>
<organism evidence="9 10">
    <name type="scientific">Methylobacter tundripaludum</name>
    <dbReference type="NCBI Taxonomy" id="173365"/>
    <lineage>
        <taxon>Bacteria</taxon>
        <taxon>Pseudomonadati</taxon>
        <taxon>Pseudomonadota</taxon>
        <taxon>Gammaproteobacteria</taxon>
        <taxon>Methylococcales</taxon>
        <taxon>Methylococcaceae</taxon>
        <taxon>Methylobacter</taxon>
    </lineage>
</organism>
<dbReference type="Pfam" id="PF00672">
    <property type="entry name" value="HAMP"/>
    <property type="match status" value="1"/>
</dbReference>
<protein>
    <recommendedName>
        <fullName evidence="3">histidine kinase</fullName>
        <ecNumber evidence="3">2.7.13.3</ecNumber>
    </recommendedName>
</protein>
<keyword evidence="4" id="KW-0597">Phosphoprotein</keyword>
<dbReference type="GO" id="GO:0000155">
    <property type="term" value="F:phosphorelay sensor kinase activity"/>
    <property type="evidence" value="ECO:0007669"/>
    <property type="project" value="InterPro"/>
</dbReference>
<evidence type="ECO:0000256" key="2">
    <source>
        <dbReference type="ARBA" id="ARBA00004370"/>
    </source>
</evidence>
<dbReference type="SMART" id="SM00304">
    <property type="entry name" value="HAMP"/>
    <property type="match status" value="1"/>
</dbReference>
<dbReference type="InterPro" id="IPR004358">
    <property type="entry name" value="Sig_transdc_His_kin-like_C"/>
</dbReference>
<dbReference type="Pfam" id="PF02518">
    <property type="entry name" value="HATPase_c"/>
    <property type="match status" value="1"/>
</dbReference>
<evidence type="ECO:0000256" key="1">
    <source>
        <dbReference type="ARBA" id="ARBA00000085"/>
    </source>
</evidence>
<comment type="subcellular location">
    <subcellularLocation>
        <location evidence="2">Membrane</location>
    </subcellularLocation>
</comment>
<dbReference type="CDD" id="cd00082">
    <property type="entry name" value="HisKA"/>
    <property type="match status" value="1"/>
</dbReference>
<dbReference type="Gene3D" id="3.30.565.10">
    <property type="entry name" value="Histidine kinase-like ATPase, C-terminal domain"/>
    <property type="match status" value="1"/>
</dbReference>
<dbReference type="InterPro" id="IPR003660">
    <property type="entry name" value="HAMP_dom"/>
</dbReference>
<keyword evidence="5" id="KW-0808">Transferase</keyword>
<dbReference type="GO" id="GO:0016020">
    <property type="term" value="C:membrane"/>
    <property type="evidence" value="ECO:0007669"/>
    <property type="project" value="UniProtKB-SubCell"/>
</dbReference>
<dbReference type="SMART" id="SM00388">
    <property type="entry name" value="HisKA"/>
    <property type="match status" value="1"/>
</dbReference>
<dbReference type="InterPro" id="IPR036890">
    <property type="entry name" value="HATPase_C_sf"/>
</dbReference>
<dbReference type="InterPro" id="IPR003594">
    <property type="entry name" value="HATPase_dom"/>
</dbReference>
<dbReference type="PROSITE" id="PS50109">
    <property type="entry name" value="HIS_KIN"/>
    <property type="match status" value="1"/>
</dbReference>
<dbReference type="Gene3D" id="1.10.287.130">
    <property type="match status" value="1"/>
</dbReference>
<dbReference type="RefSeq" id="WP_104429020.1">
    <property type="nucleotide sequence ID" value="NZ_PTIZ01000005.1"/>
</dbReference>
<dbReference type="AlphaFoldDB" id="A0A2S6HEB0"/>
<dbReference type="PRINTS" id="PR00344">
    <property type="entry name" value="BCTRLSENSOR"/>
</dbReference>
<keyword evidence="6" id="KW-0418">Kinase</keyword>
<evidence type="ECO:0000313" key="9">
    <source>
        <dbReference type="EMBL" id="PPK75815.1"/>
    </source>
</evidence>
<dbReference type="EMBL" id="PTIZ01000005">
    <property type="protein sequence ID" value="PPK75815.1"/>
    <property type="molecule type" value="Genomic_DNA"/>
</dbReference>
<feature type="domain" description="Histidine kinase" evidence="7">
    <location>
        <begin position="399"/>
        <end position="638"/>
    </location>
</feature>
<evidence type="ECO:0000259" key="8">
    <source>
        <dbReference type="PROSITE" id="PS50885"/>
    </source>
</evidence>
<dbReference type="EC" id="2.7.13.3" evidence="3"/>
<dbReference type="Gene3D" id="6.10.340.10">
    <property type="match status" value="1"/>
</dbReference>
<evidence type="ECO:0000256" key="3">
    <source>
        <dbReference type="ARBA" id="ARBA00012438"/>
    </source>
</evidence>
<proteinExistence type="predicted"/>
<accession>A0A2S6HEB0</accession>
<sequence length="642" mass="71534">MSRFSLSARLTLFFSLIVLLVTTTLSAVVFYQFGEKINQQIERNLTDTADHKAAEISNVLLFERTNLLSWRASSVMLDVVVDDLDKRITTELINLKQYYQLQGDLYVFNAAGVLIASTQPDVLKTQLPPAWQTQQDYALVFKHEVPFINGSVIAHVTALKPPQLKTQGYLVMTHSWEDISRLLAPKDSSFALHKAHEGNQGSADLFTTTGVQTIEINDDFSERPLWIFDGISYLGSISKSVSVGDFSFQIAAFMPKKLALEPLLELTKNLLLAAALVGVPMIVLVSLLSRLLVTPIKKLTATIRTIEDSNDLSIKVPVSGRDEVADLGHAFNRMTTRLGELFHKFLVVEKELEDLNLSLERQVIDRTQQLQDALLKLQSAQTQLVQSEKMASLGQLVAGIAHEINNPIGAIYANMPPLEEYIDDIKGTVEFAQSCMDGPNAQKLNAHMAQIDYTFVTDDLAKLLNSQKQAADRIRNIVLSLRNFSRLDQGEVKTVRLEEGLDSTLQMLQHNYKDRITVEKDYALNEMVECYAGELNQVFMNILANAIQAIPDKGRIFITTAKMNDQAVVSIADTGTGMPDEVRKKIFDPFFTTKEVGEGTGLGLSISYGIIEKHQGMLTVESELNRGTRFIIAIPLRLIKDA</sequence>
<dbReference type="SUPFAM" id="SSF47384">
    <property type="entry name" value="Homodimeric domain of signal transducing histidine kinase"/>
    <property type="match status" value="1"/>
</dbReference>
<evidence type="ECO:0000313" key="10">
    <source>
        <dbReference type="Proteomes" id="UP000240010"/>
    </source>
</evidence>
<dbReference type="PROSITE" id="PS50885">
    <property type="entry name" value="HAMP"/>
    <property type="match status" value="1"/>
</dbReference>
<evidence type="ECO:0000256" key="5">
    <source>
        <dbReference type="ARBA" id="ARBA00022679"/>
    </source>
</evidence>
<dbReference type="PANTHER" id="PTHR43065:SF50">
    <property type="entry name" value="HISTIDINE KINASE"/>
    <property type="match status" value="1"/>
</dbReference>
<evidence type="ECO:0000256" key="4">
    <source>
        <dbReference type="ARBA" id="ARBA00022553"/>
    </source>
</evidence>
<name>A0A2S6HEB0_9GAMM</name>
<dbReference type="CDD" id="cd06225">
    <property type="entry name" value="HAMP"/>
    <property type="match status" value="1"/>
</dbReference>
<dbReference type="SMART" id="SM00387">
    <property type="entry name" value="HATPase_c"/>
    <property type="match status" value="1"/>
</dbReference>
<evidence type="ECO:0000259" key="7">
    <source>
        <dbReference type="PROSITE" id="PS50109"/>
    </source>
</evidence>
<dbReference type="InterPro" id="IPR005467">
    <property type="entry name" value="His_kinase_dom"/>
</dbReference>
<comment type="catalytic activity">
    <reaction evidence="1">
        <text>ATP + protein L-histidine = ADP + protein N-phospho-L-histidine.</text>
        <dbReference type="EC" id="2.7.13.3"/>
    </reaction>
</comment>
<dbReference type="Proteomes" id="UP000240010">
    <property type="component" value="Unassembled WGS sequence"/>
</dbReference>
<dbReference type="PANTHER" id="PTHR43065">
    <property type="entry name" value="SENSOR HISTIDINE KINASE"/>
    <property type="match status" value="1"/>
</dbReference>
<reference evidence="9 10" key="1">
    <citation type="submission" date="2018-02" db="EMBL/GenBank/DDBJ databases">
        <title>Subsurface microbial communities from deep shales in Ohio and West Virginia, USA.</title>
        <authorList>
            <person name="Wrighton K."/>
        </authorList>
    </citation>
    <scope>NUCLEOTIDE SEQUENCE [LARGE SCALE GENOMIC DNA]</scope>
    <source>
        <strain evidence="9 10">OWC-DMM</strain>
    </source>
</reference>
<evidence type="ECO:0000256" key="6">
    <source>
        <dbReference type="ARBA" id="ARBA00022777"/>
    </source>
</evidence>
<dbReference type="SUPFAM" id="SSF158472">
    <property type="entry name" value="HAMP domain-like"/>
    <property type="match status" value="1"/>
</dbReference>
<dbReference type="SUPFAM" id="SSF55874">
    <property type="entry name" value="ATPase domain of HSP90 chaperone/DNA topoisomerase II/histidine kinase"/>
    <property type="match status" value="1"/>
</dbReference>
<comment type="caution">
    <text evidence="9">The sequence shown here is derived from an EMBL/GenBank/DDBJ whole genome shotgun (WGS) entry which is preliminary data.</text>
</comment>